<gene>
    <name evidence="1" type="ORF">M8818_006779</name>
</gene>
<proteinExistence type="predicted"/>
<organism evidence="1 2">
    <name type="scientific">Zalaria obscura</name>
    <dbReference type="NCBI Taxonomy" id="2024903"/>
    <lineage>
        <taxon>Eukaryota</taxon>
        <taxon>Fungi</taxon>
        <taxon>Dikarya</taxon>
        <taxon>Ascomycota</taxon>
        <taxon>Pezizomycotina</taxon>
        <taxon>Dothideomycetes</taxon>
        <taxon>Dothideomycetidae</taxon>
        <taxon>Dothideales</taxon>
        <taxon>Zalariaceae</taxon>
        <taxon>Zalaria</taxon>
    </lineage>
</organism>
<name>A0ACC3S5H0_9PEZI</name>
<keyword evidence="2" id="KW-1185">Reference proteome</keyword>
<dbReference type="Proteomes" id="UP001320706">
    <property type="component" value="Unassembled WGS sequence"/>
</dbReference>
<evidence type="ECO:0000313" key="2">
    <source>
        <dbReference type="Proteomes" id="UP001320706"/>
    </source>
</evidence>
<comment type="caution">
    <text evidence="1">The sequence shown here is derived from an EMBL/GenBank/DDBJ whole genome shotgun (WGS) entry which is preliminary data.</text>
</comment>
<protein>
    <submittedName>
        <fullName evidence="1">Uncharacterized protein</fullName>
    </submittedName>
</protein>
<reference evidence="1" key="1">
    <citation type="submission" date="2024-02" db="EMBL/GenBank/DDBJ databases">
        <title>Metagenome Assembled Genome of Zalaria obscura JY119.</title>
        <authorList>
            <person name="Vighnesh L."/>
            <person name="Jagadeeshwari U."/>
            <person name="Venkata Ramana C."/>
            <person name="Sasikala C."/>
        </authorList>
    </citation>
    <scope>NUCLEOTIDE SEQUENCE</scope>
    <source>
        <strain evidence="1">JY119</strain>
    </source>
</reference>
<evidence type="ECO:0000313" key="1">
    <source>
        <dbReference type="EMBL" id="KAK8196614.1"/>
    </source>
</evidence>
<dbReference type="EMBL" id="JAMKPW020000041">
    <property type="protein sequence ID" value="KAK8196614.1"/>
    <property type="molecule type" value="Genomic_DNA"/>
</dbReference>
<sequence>MRSGSMAAPCMLLGASIAIGSSPFDTTTPPPIIGRTVGLLHYLGRLPTVIVAELKSTYDYTMFKATAILRNYTCRITLFTRANCSLCSDAKQVLSGVWDRRPFEYDEIDVMTQNQEKWKALYEFDTPVIHVDKTKENNSKFQTTAETRKLMHRFKPDEVERLMDEAMMHPSS</sequence>
<accession>A0ACC3S5H0</accession>